<dbReference type="InterPro" id="IPR006626">
    <property type="entry name" value="PbH1"/>
</dbReference>
<accession>A0A078AJL2</accession>
<dbReference type="Proteomes" id="UP000039865">
    <property type="component" value="Unassembled WGS sequence"/>
</dbReference>
<protein>
    <recommendedName>
        <fullName evidence="4">Right handed beta helix domain-containing protein</fullName>
    </recommendedName>
</protein>
<dbReference type="SMART" id="SM00710">
    <property type="entry name" value="PbH1"/>
    <property type="match status" value="7"/>
</dbReference>
<dbReference type="AlphaFoldDB" id="A0A078AJL2"/>
<dbReference type="InParanoid" id="A0A078AJL2"/>
<evidence type="ECO:0000313" key="3">
    <source>
        <dbReference type="Proteomes" id="UP000039865"/>
    </source>
</evidence>
<keyword evidence="3" id="KW-1185">Reference proteome</keyword>
<reference evidence="2 3" key="1">
    <citation type="submission" date="2014-06" db="EMBL/GenBank/DDBJ databases">
        <authorList>
            <person name="Swart Estienne"/>
        </authorList>
    </citation>
    <scope>NUCLEOTIDE SEQUENCE [LARGE SCALE GENOMIC DNA]</scope>
    <source>
        <strain evidence="2 3">130c</strain>
    </source>
</reference>
<sequence length="1143" mass="130573">MNIQTKTEKPLLSRNGQLTLNINSNQLDQQFTMEALLTPQRNQINQAKRLSEHNFDIKSTGNQAFNFRSSVKSQVELDKINSQSLGGPNSAVKYAQGATQGNDSIIQQENSNTNNKNGNKQRQEQFQKIRNPSYASIQQSQESVFYQVSRGQNYFNSPIQTKADDDNNMVDLKTIQEQIFEDNKNNDLILLDSQTSKDNLQDDEVSISIIKADHTQSQLFTGRNNQHKSNINNSQFILNEQLNKLDDIKLNLGDINDPKKNIQKLDTQRLFQDHQPNRFNYHNRIYTHKSINEKINKIPQFQNLKLGNNLMVNNLSKLGNNNVIFKQELSSPNIRQQHLNQIQTQSMIQAIIGNNDFPHNFNNISTGLQQHSKFNMMTSQPHITPRSLLNLSIDSDNTLDDEGHNFTIPHSMPGTGRIMSLNAQSQNQVNSKIAPIFTTTEGAENISNYKNNTSTQKIQQTHQVPLKKESEISDLWGEKNISFPDHQSYSQSTLSNMIYNRIKAAPPFSTITLPDRHIILPCIVMKHPISILGTPGTILEIVNGNVICDFREFLRENPQFSSAQLKSSISEVSLIFKIDLVKIMDRLKEYQAKLEFFYDKLSYSEICLQYFKVDHARKTVILPLVLIENLSTLEVRDCYLRSMKKEPFAQKESDDSNGRDESQGVSVFIQPTRDYLMEEIGFWINGSKMSEAKTVKEEDSEDNQDTISIAIIKSCIFYNFYDQCRIGVNGSLQLEKCHLSEARNQAVHCVNPKSIKICNCTISKPLKNGILIEWLSESSSTDQIRKINIENNEIYGTGYDQAAINIRSYFQFSAHNAIFKISDNRIYKCKGEGLRIQDLAINNIEITENDISQMSKNNVTIIQLHQKSNKFKFVMRSNRFKHSDEGYGLYICDSGFLIENCSICENKEGGMLLECKEKPCNPLQHDVSQFLQKFPMTTAIKDTEFSLNKKNGLFIKDYWKGSVQLIKCQFYQNEECGIALNAKDYPLFLSRGQPPRKLNTQKSNKSQVVPITKSIVPALDLLFLDDKTEVGGVYISDCDIQENHSHGVLMTNVQLKIYNTLILNNYSNFAVYMLHEEQKVLIKLDYYKNEYDRYINGIVGGTWGTVKLKRNGPCAGCSDPFKKQREASSRNQRPSSTKKCGLF</sequence>
<dbReference type="InterPro" id="IPR011050">
    <property type="entry name" value="Pectin_lyase_fold/virulence"/>
</dbReference>
<evidence type="ECO:0008006" key="4">
    <source>
        <dbReference type="Google" id="ProtNLM"/>
    </source>
</evidence>
<dbReference type="EMBL" id="CCKQ01010156">
    <property type="protein sequence ID" value="CDW81662.1"/>
    <property type="molecule type" value="Genomic_DNA"/>
</dbReference>
<dbReference type="SUPFAM" id="SSF51126">
    <property type="entry name" value="Pectin lyase-like"/>
    <property type="match status" value="2"/>
</dbReference>
<dbReference type="OrthoDB" id="319693at2759"/>
<feature type="region of interest" description="Disordered" evidence="1">
    <location>
        <begin position="1123"/>
        <end position="1143"/>
    </location>
</feature>
<name>A0A078AJL2_STYLE</name>
<evidence type="ECO:0000256" key="1">
    <source>
        <dbReference type="SAM" id="MobiDB-lite"/>
    </source>
</evidence>
<gene>
    <name evidence="2" type="primary">Contig14296.g15227</name>
    <name evidence="2" type="ORF">STYLEM_10685</name>
</gene>
<evidence type="ECO:0000313" key="2">
    <source>
        <dbReference type="EMBL" id="CDW81662.1"/>
    </source>
</evidence>
<feature type="compositionally biased region" description="Polar residues" evidence="1">
    <location>
        <begin position="1129"/>
        <end position="1143"/>
    </location>
</feature>
<proteinExistence type="predicted"/>
<organism evidence="2 3">
    <name type="scientific">Stylonychia lemnae</name>
    <name type="common">Ciliate</name>
    <dbReference type="NCBI Taxonomy" id="5949"/>
    <lineage>
        <taxon>Eukaryota</taxon>
        <taxon>Sar</taxon>
        <taxon>Alveolata</taxon>
        <taxon>Ciliophora</taxon>
        <taxon>Intramacronucleata</taxon>
        <taxon>Spirotrichea</taxon>
        <taxon>Stichotrichia</taxon>
        <taxon>Sporadotrichida</taxon>
        <taxon>Oxytrichidae</taxon>
        <taxon>Stylonychinae</taxon>
        <taxon>Stylonychia</taxon>
    </lineage>
</organism>